<dbReference type="PANTHER" id="PTHR32234">
    <property type="entry name" value="THIOL:DISULFIDE INTERCHANGE PROTEIN DSBD"/>
    <property type="match status" value="1"/>
</dbReference>
<feature type="transmembrane region" description="Helical" evidence="6">
    <location>
        <begin position="53"/>
        <end position="76"/>
    </location>
</feature>
<sequence length="525" mass="54861">MIGATDMSLFFEIALALAAGLLLNLTPCVLPVIPIKVRTILREAGEGIGARAVSAALFALGSVSFFAALGLATALLHLQWGVLFQSRAVLVGLVVVMLVLAAASFSARSLPVPAAVARLRGGRHLEPLVSGLVGGVLSTPCTGPLLGGVLVFALTRPPADIVTLFVAIGSGMALPYVVLLLRPALLARLPRGGAWAEVVRKSFGWLLLGGAVFFAQSLLPAWVADAAWIAFLAALVPWAAVTALRATDRRTRWAAAPAIAYLGAGFWPAAGQGIPWQPLRAGDAGAIGALHRPALVEFTAQWCLNCRILEKTVYRDPAVARAVRAAGAVPLQADLTRPDPVLQRLLAKYGGAGMPFLAILDRNGREVGHLSGLFTAGTLIERLSTLQPVSTAGMAAPVDSASEVSASVTAAAGGATVILHIARGWHVYANPPSAPYLIPVSVRVLSDGRALDGRPSYPPGTTIGLRIDGRDILVYENDARIGLPGLASLRGQGPLPTADDPERRGAVRRSTFFSFLLIPTEKELQ</sequence>
<keyword evidence="2 6" id="KW-0812">Transmembrane</keyword>
<dbReference type="PANTHER" id="PTHR32234:SF0">
    <property type="entry name" value="THIOL:DISULFIDE INTERCHANGE PROTEIN DSBD"/>
    <property type="match status" value="1"/>
</dbReference>
<organism evidence="8 9">
    <name type="scientific">Thiomonas delicata</name>
    <name type="common">Thiomonas cuprina</name>
    <dbReference type="NCBI Taxonomy" id="364030"/>
    <lineage>
        <taxon>Bacteria</taxon>
        <taxon>Pseudomonadati</taxon>
        <taxon>Pseudomonadota</taxon>
        <taxon>Betaproteobacteria</taxon>
        <taxon>Burkholderiales</taxon>
        <taxon>Thiomonas</taxon>
    </lineage>
</organism>
<comment type="subcellular location">
    <subcellularLocation>
        <location evidence="1">Membrane</location>
        <topology evidence="1">Multi-pass membrane protein</topology>
    </subcellularLocation>
</comment>
<dbReference type="GO" id="GO:0017004">
    <property type="term" value="P:cytochrome complex assembly"/>
    <property type="evidence" value="ECO:0007669"/>
    <property type="project" value="UniProtKB-KW"/>
</dbReference>
<dbReference type="Pfam" id="PF13899">
    <property type="entry name" value="Thioredoxin_7"/>
    <property type="match status" value="1"/>
</dbReference>
<evidence type="ECO:0000313" key="9">
    <source>
        <dbReference type="Proteomes" id="UP000214566"/>
    </source>
</evidence>
<feature type="transmembrane region" description="Helical" evidence="6">
    <location>
        <begin position="128"/>
        <end position="155"/>
    </location>
</feature>
<evidence type="ECO:0000256" key="1">
    <source>
        <dbReference type="ARBA" id="ARBA00004141"/>
    </source>
</evidence>
<reference evidence="8 9" key="1">
    <citation type="submission" date="2016-06" db="EMBL/GenBank/DDBJ databases">
        <authorList>
            <person name="Kjaerup R.B."/>
            <person name="Dalgaard T.S."/>
            <person name="Juul-Madsen H.R."/>
        </authorList>
    </citation>
    <scope>NUCLEOTIDE SEQUENCE [LARGE SCALE GENOMIC DNA]</scope>
    <source>
        <strain evidence="8 9">DSM 16361</strain>
    </source>
</reference>
<feature type="transmembrane region" description="Helical" evidence="6">
    <location>
        <begin position="88"/>
        <end position="107"/>
    </location>
</feature>
<proteinExistence type="predicted"/>
<dbReference type="SUPFAM" id="SSF52833">
    <property type="entry name" value="Thioredoxin-like"/>
    <property type="match status" value="1"/>
</dbReference>
<keyword evidence="3" id="KW-0201">Cytochrome c-type biogenesis</keyword>
<keyword evidence="4 6" id="KW-1133">Transmembrane helix</keyword>
<keyword evidence="9" id="KW-1185">Reference proteome</keyword>
<feature type="transmembrane region" description="Helical" evidence="6">
    <location>
        <begin position="161"/>
        <end position="181"/>
    </location>
</feature>
<dbReference type="GO" id="GO:0015035">
    <property type="term" value="F:protein-disulfide reductase activity"/>
    <property type="evidence" value="ECO:0007669"/>
    <property type="project" value="TreeGrafter"/>
</dbReference>
<dbReference type="InterPro" id="IPR036249">
    <property type="entry name" value="Thioredoxin-like_sf"/>
</dbReference>
<dbReference type="Proteomes" id="UP000214566">
    <property type="component" value="Unassembled WGS sequence"/>
</dbReference>
<dbReference type="AlphaFoldDB" id="A0A238D7F3"/>
<evidence type="ECO:0000259" key="7">
    <source>
        <dbReference type="Pfam" id="PF02683"/>
    </source>
</evidence>
<dbReference type="Pfam" id="PF02683">
    <property type="entry name" value="DsbD_TM"/>
    <property type="match status" value="1"/>
</dbReference>
<dbReference type="GO" id="GO:0045454">
    <property type="term" value="P:cell redox homeostasis"/>
    <property type="evidence" value="ECO:0007669"/>
    <property type="project" value="TreeGrafter"/>
</dbReference>
<evidence type="ECO:0000313" key="8">
    <source>
        <dbReference type="EMBL" id="SBP89149.1"/>
    </source>
</evidence>
<keyword evidence="5 6" id="KW-0472">Membrane</keyword>
<evidence type="ECO:0000256" key="3">
    <source>
        <dbReference type="ARBA" id="ARBA00022748"/>
    </source>
</evidence>
<feature type="domain" description="Cytochrome C biogenesis protein transmembrane" evidence="7">
    <location>
        <begin position="12"/>
        <end position="217"/>
    </location>
</feature>
<evidence type="ECO:0000256" key="4">
    <source>
        <dbReference type="ARBA" id="ARBA00022989"/>
    </source>
</evidence>
<protein>
    <recommendedName>
        <fullName evidence="7">Cytochrome C biogenesis protein transmembrane domain-containing protein</fullName>
    </recommendedName>
</protein>
<feature type="transmembrane region" description="Helical" evidence="6">
    <location>
        <begin position="253"/>
        <end position="270"/>
    </location>
</feature>
<dbReference type="EMBL" id="FLMQ01000056">
    <property type="protein sequence ID" value="SBP89149.1"/>
    <property type="molecule type" value="Genomic_DNA"/>
</dbReference>
<feature type="transmembrane region" description="Helical" evidence="6">
    <location>
        <begin position="13"/>
        <end position="33"/>
    </location>
</feature>
<accession>A0A238D7F3</accession>
<evidence type="ECO:0000256" key="2">
    <source>
        <dbReference type="ARBA" id="ARBA00022692"/>
    </source>
</evidence>
<dbReference type="GO" id="GO:0016020">
    <property type="term" value="C:membrane"/>
    <property type="evidence" value="ECO:0007669"/>
    <property type="project" value="UniProtKB-SubCell"/>
</dbReference>
<evidence type="ECO:0000256" key="6">
    <source>
        <dbReference type="SAM" id="Phobius"/>
    </source>
</evidence>
<feature type="transmembrane region" description="Helical" evidence="6">
    <location>
        <begin position="228"/>
        <end position="246"/>
    </location>
</feature>
<feature type="transmembrane region" description="Helical" evidence="6">
    <location>
        <begin position="202"/>
        <end position="222"/>
    </location>
</feature>
<evidence type="ECO:0000256" key="5">
    <source>
        <dbReference type="ARBA" id="ARBA00023136"/>
    </source>
</evidence>
<gene>
    <name evidence="8" type="ORF">THIARS_70769</name>
</gene>
<dbReference type="InterPro" id="IPR003834">
    <property type="entry name" value="Cyt_c_assmbl_TM_dom"/>
</dbReference>
<dbReference type="Gene3D" id="3.40.30.10">
    <property type="entry name" value="Glutaredoxin"/>
    <property type="match status" value="1"/>
</dbReference>
<name>A0A238D7F3_THIDL</name>